<evidence type="ECO:0000313" key="2">
    <source>
        <dbReference type="Proteomes" id="UP001638806"/>
    </source>
</evidence>
<gene>
    <name evidence="1" type="ORF">ACCO45_005806</name>
</gene>
<protein>
    <submittedName>
        <fullName evidence="1">Uncharacterized protein</fullName>
    </submittedName>
</protein>
<organism evidence="1 2">
    <name type="scientific">Purpureocillium lilacinum</name>
    <name type="common">Paecilomyces lilacinus</name>
    <dbReference type="NCBI Taxonomy" id="33203"/>
    <lineage>
        <taxon>Eukaryota</taxon>
        <taxon>Fungi</taxon>
        <taxon>Dikarya</taxon>
        <taxon>Ascomycota</taxon>
        <taxon>Pezizomycotina</taxon>
        <taxon>Sordariomycetes</taxon>
        <taxon>Hypocreomycetidae</taxon>
        <taxon>Hypocreales</taxon>
        <taxon>Ophiocordycipitaceae</taxon>
        <taxon>Purpureocillium</taxon>
    </lineage>
</organism>
<keyword evidence="2" id="KW-1185">Reference proteome</keyword>
<name>A0ACC4DYS2_PURLI</name>
<comment type="caution">
    <text evidence="1">The sequence shown here is derived from an EMBL/GenBank/DDBJ whole genome shotgun (WGS) entry which is preliminary data.</text>
</comment>
<proteinExistence type="predicted"/>
<evidence type="ECO:0000313" key="1">
    <source>
        <dbReference type="EMBL" id="KAL3960689.1"/>
    </source>
</evidence>
<sequence>MATPTSTLSSLAAGQWASELHDEIWVFDGGRWLKDANLYRSVRRASWDAVILDPDMKKALIEDHLSFFNGRETYEQLRVPWKRGVIYYGPPGNGKTISIKAMMNTLYSLDKPVPTLYVRTLASFAGPEYSIQLIFRKARQYAPCYLVFEDLDSIVSDGVRSYFLNEVDGLQSNDGIFMIGSTNHLDRLDPGIAKRPSRFDRKYLFPNPSFDERVAYARFWQGKLAPNPDIEFPDELCAAIARITDDFSFAYMQEAFVAALLAIARDHTGGADGDGKGQQQNKDREEYDGKRRPGAKRMAMPSTVDGPDDWVEISDRSLKSPATRQGRSDLDKLILWVEIQKQVKILREGMEDEKRGGN</sequence>
<accession>A0ACC4DYS2</accession>
<dbReference type="EMBL" id="JBGNUJ010000004">
    <property type="protein sequence ID" value="KAL3960689.1"/>
    <property type="molecule type" value="Genomic_DNA"/>
</dbReference>
<reference evidence="1" key="1">
    <citation type="submission" date="2024-12" db="EMBL/GenBank/DDBJ databases">
        <title>Comparative genomics and development of molecular markers within Purpureocillium lilacinum and among Purpureocillium species.</title>
        <authorList>
            <person name="Yeh Z.-Y."/>
            <person name="Ni N.-T."/>
            <person name="Lo P.-H."/>
            <person name="Mushyakhwo K."/>
            <person name="Lin C.-F."/>
            <person name="Nai Y.-S."/>
        </authorList>
    </citation>
    <scope>NUCLEOTIDE SEQUENCE</scope>
    <source>
        <strain evidence="1">NCHU-NPUST-175</strain>
    </source>
</reference>
<dbReference type="Proteomes" id="UP001638806">
    <property type="component" value="Unassembled WGS sequence"/>
</dbReference>